<dbReference type="GO" id="GO:0005737">
    <property type="term" value="C:cytoplasm"/>
    <property type="evidence" value="ECO:0007669"/>
    <property type="project" value="TreeGrafter"/>
</dbReference>
<dbReference type="GO" id="GO:0008270">
    <property type="term" value="F:zinc ion binding"/>
    <property type="evidence" value="ECO:0007669"/>
    <property type="project" value="UniProtKB-KW"/>
</dbReference>
<evidence type="ECO:0000313" key="6">
    <source>
        <dbReference type="Proteomes" id="UP000182057"/>
    </source>
</evidence>
<keyword evidence="5" id="KW-0548">Nucleotidyltransferase</keyword>
<reference evidence="5 6" key="1">
    <citation type="submission" date="2016-09" db="EMBL/GenBank/DDBJ databases">
        <authorList>
            <person name="Capua I."/>
            <person name="De Benedictis P."/>
            <person name="Joannis T."/>
            <person name="Lombin L.H."/>
            <person name="Cattoli G."/>
        </authorList>
    </citation>
    <scope>NUCLEOTIDE SEQUENCE [LARGE SCALE GENOMIC DNA]</scope>
    <source>
        <strain evidence="5 6">UB20</strain>
    </source>
</reference>
<keyword evidence="2" id="KW-0863">Zinc-finger</keyword>
<evidence type="ECO:0000256" key="3">
    <source>
        <dbReference type="ARBA" id="ARBA00022833"/>
    </source>
</evidence>
<evidence type="ECO:0000259" key="4">
    <source>
        <dbReference type="SMART" id="SM00400"/>
    </source>
</evidence>
<feature type="domain" description="Zinc finger CHC2-type" evidence="4">
    <location>
        <begin position="126"/>
        <end position="180"/>
    </location>
</feature>
<dbReference type="InterPro" id="IPR036977">
    <property type="entry name" value="DNA_primase_Znf_CHC2"/>
</dbReference>
<dbReference type="InterPro" id="IPR050219">
    <property type="entry name" value="DnaG_primase"/>
</dbReference>
<dbReference type="GO" id="GO:0003899">
    <property type="term" value="F:DNA-directed RNA polymerase activity"/>
    <property type="evidence" value="ECO:0007669"/>
    <property type="project" value="InterPro"/>
</dbReference>
<dbReference type="PANTHER" id="PTHR30313">
    <property type="entry name" value="DNA PRIMASE"/>
    <property type="match status" value="1"/>
</dbReference>
<protein>
    <submittedName>
        <fullName evidence="5">DNA primase</fullName>
        <ecNumber evidence="5">2.7.7.-</ecNumber>
    </submittedName>
</protein>
<dbReference type="GO" id="GO:0003677">
    <property type="term" value="F:DNA binding"/>
    <property type="evidence" value="ECO:0007669"/>
    <property type="project" value="InterPro"/>
</dbReference>
<dbReference type="Pfam" id="PF01807">
    <property type="entry name" value="Zn_ribbon_DnaG"/>
    <property type="match status" value="1"/>
</dbReference>
<dbReference type="Gene3D" id="3.90.580.10">
    <property type="entry name" value="Zinc finger, CHC2-type domain"/>
    <property type="match status" value="1"/>
</dbReference>
<evidence type="ECO:0000256" key="1">
    <source>
        <dbReference type="ARBA" id="ARBA00022723"/>
    </source>
</evidence>
<dbReference type="SUPFAM" id="SSF57783">
    <property type="entry name" value="Zinc beta-ribbon"/>
    <property type="match status" value="1"/>
</dbReference>
<dbReference type="Gene3D" id="3.40.1360.10">
    <property type="match status" value="1"/>
</dbReference>
<dbReference type="Proteomes" id="UP000182057">
    <property type="component" value="Unassembled WGS sequence"/>
</dbReference>
<organism evidence="5 6">
    <name type="scientific">Tannerella forsythia</name>
    <name type="common">Bacteroides forsythus</name>
    <dbReference type="NCBI Taxonomy" id="28112"/>
    <lineage>
        <taxon>Bacteria</taxon>
        <taxon>Pseudomonadati</taxon>
        <taxon>Bacteroidota</taxon>
        <taxon>Bacteroidia</taxon>
        <taxon>Bacteroidales</taxon>
        <taxon>Tannerellaceae</taxon>
        <taxon>Tannerella</taxon>
    </lineage>
</organism>
<gene>
    <name evidence="5" type="primary">dnaG_1</name>
    <name evidence="5" type="ORF">TFUB20_01144</name>
</gene>
<dbReference type="PANTHER" id="PTHR30313:SF2">
    <property type="entry name" value="DNA PRIMASE"/>
    <property type="match status" value="1"/>
</dbReference>
<name>A0A1D3UKV4_TANFO</name>
<proteinExistence type="predicted"/>
<dbReference type="AlphaFoldDB" id="A0A1D3UKV4"/>
<dbReference type="SMART" id="SM00400">
    <property type="entry name" value="ZnF_CHCC"/>
    <property type="match status" value="1"/>
</dbReference>
<keyword evidence="1" id="KW-0479">Metal-binding</keyword>
<sequence>MGKPNSKNSCNFCSTKAWWSRKNEENIGSTKIICPKTIGRSDTGYIYLNQPDQREISLVGRKVVPIVYDHPTKQTTPTSKRKRLTVIHFKHQNKITMDIQHIKQIAITDYLQQQGYAPARVHGIHYWYCSPLRNERTPSFKVNTERNQWYDFGTGEHGDIIDLVRTLQHCTMYEAIDILIGSKQIVYQDFSFGGERKTSKHKLEIISVQSLTNPYLLRYIAERGVPLSIANRFCSEIRYNNTNRTYYAIGFANDAGGWEIRSPYFKGCIAPKAITTISKGTDVLQIFEGFMDFLSWQTLNPSSTCDTIVLNSLVLLPRIQEEVKDYKQVESFLDNDEAGRKSFEFLKQFYPSVIDGSVRYQTHKDLNEWLVSQSKVQENQPSLPTTKRGIRR</sequence>
<evidence type="ECO:0000256" key="2">
    <source>
        <dbReference type="ARBA" id="ARBA00022771"/>
    </source>
</evidence>
<dbReference type="InterPro" id="IPR002694">
    <property type="entry name" value="Znf_CHC2"/>
</dbReference>
<keyword evidence="3" id="KW-0862">Zinc</keyword>
<dbReference type="EMBL" id="FMMM01000041">
    <property type="protein sequence ID" value="SCQ20751.1"/>
    <property type="molecule type" value="Genomic_DNA"/>
</dbReference>
<dbReference type="Pfam" id="PF13155">
    <property type="entry name" value="Toprim_2"/>
    <property type="match status" value="1"/>
</dbReference>
<keyword evidence="5" id="KW-0808">Transferase</keyword>
<evidence type="ECO:0000313" key="5">
    <source>
        <dbReference type="EMBL" id="SCQ20751.1"/>
    </source>
</evidence>
<dbReference type="GO" id="GO:0006269">
    <property type="term" value="P:DNA replication, synthesis of primer"/>
    <property type="evidence" value="ECO:0007669"/>
    <property type="project" value="TreeGrafter"/>
</dbReference>
<accession>A0A1D3UKV4</accession>
<dbReference type="EC" id="2.7.7.-" evidence="5"/>